<reference evidence="1 2" key="1">
    <citation type="submission" date="2018-06" db="EMBL/GenBank/DDBJ databases">
        <authorList>
            <consortium name="Pathogen Informatics"/>
            <person name="Doyle S."/>
        </authorList>
    </citation>
    <scope>NUCLEOTIDE SEQUENCE [LARGE SCALE GENOMIC DNA]</scope>
    <source>
        <strain evidence="1 2">NCTC13156</strain>
    </source>
</reference>
<organism evidence="1 2">
    <name type="scientific">Helicobacter pullorum</name>
    <dbReference type="NCBI Taxonomy" id="35818"/>
    <lineage>
        <taxon>Bacteria</taxon>
        <taxon>Pseudomonadati</taxon>
        <taxon>Campylobacterota</taxon>
        <taxon>Epsilonproteobacteria</taxon>
        <taxon>Campylobacterales</taxon>
        <taxon>Helicobacteraceae</taxon>
        <taxon>Helicobacter</taxon>
    </lineage>
</organism>
<dbReference type="EMBL" id="UGJF01000001">
    <property type="protein sequence ID" value="STQ87356.1"/>
    <property type="molecule type" value="Genomic_DNA"/>
</dbReference>
<evidence type="ECO:0000313" key="2">
    <source>
        <dbReference type="Proteomes" id="UP000255269"/>
    </source>
</evidence>
<sequence length="85" mass="9722">MAQIFDLSSVGFIKRIVIGSSTPNEIYDENKVKADMDFLNQFLTNFPKGKIIACEKNFNILNIGEHQVVQQWVVYHVGFPKNLYG</sequence>
<gene>
    <name evidence="1" type="ORF">NCTC13156_00168</name>
</gene>
<dbReference type="RefSeq" id="WP_115056617.1">
    <property type="nucleotide sequence ID" value="NZ_UGJF01000001.1"/>
</dbReference>
<evidence type="ECO:0000313" key="1">
    <source>
        <dbReference type="EMBL" id="STQ87356.1"/>
    </source>
</evidence>
<name>A0A377PWV9_9HELI</name>
<dbReference type="Proteomes" id="UP000255269">
    <property type="component" value="Unassembled WGS sequence"/>
</dbReference>
<dbReference type="AlphaFoldDB" id="A0A377PWV9"/>
<protein>
    <submittedName>
        <fullName evidence="1">Uncharacterized protein</fullName>
    </submittedName>
</protein>
<proteinExistence type="predicted"/>
<accession>A0A377PWV9</accession>